<dbReference type="AlphaFoldDB" id="A0A699XAP6"/>
<name>A0A699XAP6_TANCI</name>
<dbReference type="EMBL" id="BKCJ011818807">
    <property type="protein sequence ID" value="GFD55500.1"/>
    <property type="molecule type" value="Genomic_DNA"/>
</dbReference>
<protein>
    <submittedName>
        <fullName evidence="1">Uncharacterized protein</fullName>
    </submittedName>
</protein>
<sequence length="93" mass="9970">LLRDAGCLPEHCGLYAGVQSLLHPGAGLAARAARRRLAVAAAAGRRVHGVRFFDFGRADEAHFGLRRQPHHQSGAGVWHCAGANYVHAGRVRL</sequence>
<reference evidence="1" key="1">
    <citation type="journal article" date="2019" name="Sci. Rep.">
        <title>Draft genome of Tanacetum cinerariifolium, the natural source of mosquito coil.</title>
        <authorList>
            <person name="Yamashiro T."/>
            <person name="Shiraishi A."/>
            <person name="Satake H."/>
            <person name="Nakayama K."/>
        </authorList>
    </citation>
    <scope>NUCLEOTIDE SEQUENCE</scope>
</reference>
<evidence type="ECO:0000313" key="1">
    <source>
        <dbReference type="EMBL" id="GFD55500.1"/>
    </source>
</evidence>
<gene>
    <name evidence="1" type="ORF">Tci_927469</name>
</gene>
<organism evidence="1">
    <name type="scientific">Tanacetum cinerariifolium</name>
    <name type="common">Dalmatian daisy</name>
    <name type="synonym">Chrysanthemum cinerariifolium</name>
    <dbReference type="NCBI Taxonomy" id="118510"/>
    <lineage>
        <taxon>Eukaryota</taxon>
        <taxon>Viridiplantae</taxon>
        <taxon>Streptophyta</taxon>
        <taxon>Embryophyta</taxon>
        <taxon>Tracheophyta</taxon>
        <taxon>Spermatophyta</taxon>
        <taxon>Magnoliopsida</taxon>
        <taxon>eudicotyledons</taxon>
        <taxon>Gunneridae</taxon>
        <taxon>Pentapetalae</taxon>
        <taxon>asterids</taxon>
        <taxon>campanulids</taxon>
        <taxon>Asterales</taxon>
        <taxon>Asteraceae</taxon>
        <taxon>Asteroideae</taxon>
        <taxon>Anthemideae</taxon>
        <taxon>Anthemidinae</taxon>
        <taxon>Tanacetum</taxon>
    </lineage>
</organism>
<comment type="caution">
    <text evidence="1">The sequence shown here is derived from an EMBL/GenBank/DDBJ whole genome shotgun (WGS) entry which is preliminary data.</text>
</comment>
<accession>A0A699XAP6</accession>
<feature type="non-terminal residue" evidence="1">
    <location>
        <position position="93"/>
    </location>
</feature>
<feature type="non-terminal residue" evidence="1">
    <location>
        <position position="1"/>
    </location>
</feature>
<proteinExistence type="predicted"/>